<dbReference type="InterPro" id="IPR002938">
    <property type="entry name" value="FAD-bd"/>
</dbReference>
<dbReference type="GO" id="GO:0004497">
    <property type="term" value="F:monooxygenase activity"/>
    <property type="evidence" value="ECO:0007669"/>
    <property type="project" value="UniProtKB-KW"/>
</dbReference>
<protein>
    <submittedName>
        <fullName evidence="2">FAD-dependent monooxygenase</fullName>
    </submittedName>
</protein>
<dbReference type="PANTHER" id="PTHR47469">
    <property type="entry name" value="MONOOXYGENASE-LIKE"/>
    <property type="match status" value="1"/>
</dbReference>
<feature type="domain" description="FAD-binding" evidence="1">
    <location>
        <begin position="4"/>
        <end position="350"/>
    </location>
</feature>
<dbReference type="EMBL" id="JAMXQV010000019">
    <property type="protein sequence ID" value="MCR6487406.1"/>
    <property type="molecule type" value="Genomic_DNA"/>
</dbReference>
<dbReference type="PANTHER" id="PTHR47469:SF2">
    <property type="entry name" value="OS06G0597600 PROTEIN"/>
    <property type="match status" value="1"/>
</dbReference>
<dbReference type="Pfam" id="PF01494">
    <property type="entry name" value="FAD_binding_3"/>
    <property type="match status" value="1"/>
</dbReference>
<dbReference type="RefSeq" id="WP_257923972.1">
    <property type="nucleotide sequence ID" value="NZ_JAMXQV010000019.1"/>
</dbReference>
<dbReference type="SUPFAM" id="SSF54373">
    <property type="entry name" value="FAD-linked reductases, C-terminal domain"/>
    <property type="match status" value="1"/>
</dbReference>
<dbReference type="InterPro" id="IPR036188">
    <property type="entry name" value="FAD/NAD-bd_sf"/>
</dbReference>
<comment type="caution">
    <text evidence="2">The sequence shown here is derived from an EMBL/GenBank/DDBJ whole genome shotgun (WGS) entry which is preliminary data.</text>
</comment>
<dbReference type="AlphaFoldDB" id="A0A9X2SNS4"/>
<evidence type="ECO:0000313" key="3">
    <source>
        <dbReference type="Proteomes" id="UP001144096"/>
    </source>
</evidence>
<dbReference type="SUPFAM" id="SSF51905">
    <property type="entry name" value="FAD/NAD(P)-binding domain"/>
    <property type="match status" value="1"/>
</dbReference>
<evidence type="ECO:0000313" key="2">
    <source>
        <dbReference type="EMBL" id="MCR6487406.1"/>
    </source>
</evidence>
<dbReference type="Gene3D" id="3.50.50.60">
    <property type="entry name" value="FAD/NAD(P)-binding domain"/>
    <property type="match status" value="1"/>
</dbReference>
<reference evidence="2" key="1">
    <citation type="submission" date="2022-06" db="EMBL/GenBank/DDBJ databases">
        <title>Amycolatopsis iheyaensis sp. nov., a new species of the genus Amycolatopsis isolated from soil in Iheya island, Japan.</title>
        <authorList>
            <person name="Ngamcharungchit C."/>
            <person name="Kanto H."/>
            <person name="Take A."/>
            <person name="Intra B."/>
            <person name="Matsumoto A."/>
            <person name="Panbangred W."/>
            <person name="Inahashi Y."/>
        </authorList>
    </citation>
    <scope>NUCLEOTIDE SEQUENCE</scope>
    <source>
        <strain evidence="2">OK19-0408</strain>
    </source>
</reference>
<sequence>MRDSRVAIVGGSVAGSATALALARSGCAVTVFERSRGTLADRGFGIGTARVAWREFAEAGYFDAATPVVPCSSRRWIVPDAAAGEDGRLAWEQPLDLLLTTWGNLWRGLRARVPAEVTWRTATVTGVRDTGDGVEVTADGVAGRFDVVVGADGFASLVRDVAGGGRPGYAGYALWRGTYPASRAPSLPAALRGAGVSLMIPGGHAAFYLIPGPPGGETRVNWAVYLPLPRPARRSFPPGTVGDGLVAELDRVVSAHFPASWARLVRATRREELALQPIYDLAVGHYATGRLLLAGDAGALARPHAAAGVTKAVADARALERACREHRRWDDVLTAYDAERVERGAALVELSRRLGAAQVGRTPDWTAMDAAQYRSWWWSTVDGSGR</sequence>
<evidence type="ECO:0000259" key="1">
    <source>
        <dbReference type="Pfam" id="PF01494"/>
    </source>
</evidence>
<accession>A0A9X2SNS4</accession>
<keyword evidence="2" id="KW-0503">Monooxygenase</keyword>
<dbReference type="InterPro" id="IPR053212">
    <property type="entry name" value="DHP_3-monooxygenase"/>
</dbReference>
<keyword evidence="3" id="KW-1185">Reference proteome</keyword>
<dbReference type="Proteomes" id="UP001144096">
    <property type="component" value="Unassembled WGS sequence"/>
</dbReference>
<dbReference type="PRINTS" id="PR00420">
    <property type="entry name" value="RNGMNOXGNASE"/>
</dbReference>
<keyword evidence="2" id="KW-0560">Oxidoreductase</keyword>
<gene>
    <name evidence="2" type="ORF">M8542_31705</name>
</gene>
<name>A0A9X2SNS4_9PSEU</name>
<organism evidence="2 3">
    <name type="scientific">Amycolatopsis iheyensis</name>
    <dbReference type="NCBI Taxonomy" id="2945988"/>
    <lineage>
        <taxon>Bacteria</taxon>
        <taxon>Bacillati</taxon>
        <taxon>Actinomycetota</taxon>
        <taxon>Actinomycetes</taxon>
        <taxon>Pseudonocardiales</taxon>
        <taxon>Pseudonocardiaceae</taxon>
        <taxon>Amycolatopsis</taxon>
    </lineage>
</organism>
<proteinExistence type="predicted"/>
<dbReference type="GO" id="GO:0071949">
    <property type="term" value="F:FAD binding"/>
    <property type="evidence" value="ECO:0007669"/>
    <property type="project" value="InterPro"/>
</dbReference>